<name>A0A235B1J1_9BACL</name>
<feature type="transmembrane region" description="Helical" evidence="1">
    <location>
        <begin position="58"/>
        <end position="78"/>
    </location>
</feature>
<proteinExistence type="predicted"/>
<feature type="transmembrane region" description="Helical" evidence="1">
    <location>
        <begin position="34"/>
        <end position="52"/>
    </location>
</feature>
<feature type="transmembrane region" description="Helical" evidence="1">
    <location>
        <begin position="90"/>
        <end position="109"/>
    </location>
</feature>
<reference evidence="2 3" key="1">
    <citation type="submission" date="2017-07" db="EMBL/GenBank/DDBJ databases">
        <title>The genome sequence of Paludifilum halophilum highlights mechanisms for microbial adaptation to high salt environemnts.</title>
        <authorList>
            <person name="Belbahri L."/>
        </authorList>
    </citation>
    <scope>NUCLEOTIDE SEQUENCE [LARGE SCALE GENOMIC DNA]</scope>
    <source>
        <strain evidence="2 3">DSM 102817</strain>
    </source>
</reference>
<protein>
    <submittedName>
        <fullName evidence="2">Uncharacterized protein</fullName>
    </submittedName>
</protein>
<comment type="caution">
    <text evidence="2">The sequence shown here is derived from an EMBL/GenBank/DDBJ whole genome shotgun (WGS) entry which is preliminary data.</text>
</comment>
<dbReference type="Proteomes" id="UP000215459">
    <property type="component" value="Unassembled WGS sequence"/>
</dbReference>
<sequence>MFLGLNKLFFKIWGERMSNKRSEPDSHQPHNTHIIFLAPIGLIFMGGLASLYPRPSGLLGIILLVNLVVSGVWTWIGFRKMLDLRPRWRGVYTITHFDLFFLYGAIFSWRGISERLGSALLMFGLLILAAWVGYRYREAILSEVLAPTKWLTRILYFVATGGGGGAVVGMMVGKMDSDIPLYLVYIVFLLLVMVIHSFWIKIEDPDWDPKPYREKQE</sequence>
<evidence type="ECO:0000313" key="2">
    <source>
        <dbReference type="EMBL" id="OYD06144.1"/>
    </source>
</evidence>
<feature type="transmembrane region" description="Helical" evidence="1">
    <location>
        <begin position="154"/>
        <end position="173"/>
    </location>
</feature>
<feature type="transmembrane region" description="Helical" evidence="1">
    <location>
        <begin position="115"/>
        <end position="134"/>
    </location>
</feature>
<accession>A0A235B1J1</accession>
<feature type="transmembrane region" description="Helical" evidence="1">
    <location>
        <begin position="179"/>
        <end position="200"/>
    </location>
</feature>
<dbReference type="EMBL" id="NOWF01000019">
    <property type="protein sequence ID" value="OYD06144.1"/>
    <property type="molecule type" value="Genomic_DNA"/>
</dbReference>
<organism evidence="2 3">
    <name type="scientific">Paludifilum halophilum</name>
    <dbReference type="NCBI Taxonomy" id="1642702"/>
    <lineage>
        <taxon>Bacteria</taxon>
        <taxon>Bacillati</taxon>
        <taxon>Bacillota</taxon>
        <taxon>Bacilli</taxon>
        <taxon>Bacillales</taxon>
        <taxon>Thermoactinomycetaceae</taxon>
        <taxon>Paludifilum</taxon>
    </lineage>
</organism>
<keyword evidence="1" id="KW-0472">Membrane</keyword>
<keyword evidence="1" id="KW-0812">Transmembrane</keyword>
<dbReference type="AlphaFoldDB" id="A0A235B1J1"/>
<evidence type="ECO:0000256" key="1">
    <source>
        <dbReference type="SAM" id="Phobius"/>
    </source>
</evidence>
<gene>
    <name evidence="2" type="ORF">CHM34_17980</name>
</gene>
<keyword evidence="3" id="KW-1185">Reference proteome</keyword>
<evidence type="ECO:0000313" key="3">
    <source>
        <dbReference type="Proteomes" id="UP000215459"/>
    </source>
</evidence>
<keyword evidence="1" id="KW-1133">Transmembrane helix</keyword>